<dbReference type="AlphaFoldDB" id="A0A1H9L7N6"/>
<dbReference type="PANTHER" id="PTHR30290:SF10">
    <property type="entry name" value="PERIPLASMIC OLIGOPEPTIDE-BINDING PROTEIN-RELATED"/>
    <property type="match status" value="1"/>
</dbReference>
<keyword evidence="4 5" id="KW-0732">Signal</keyword>
<dbReference type="Gene3D" id="3.40.190.10">
    <property type="entry name" value="Periplasmic binding protein-like II"/>
    <property type="match status" value="1"/>
</dbReference>
<evidence type="ECO:0000256" key="2">
    <source>
        <dbReference type="ARBA" id="ARBA00005695"/>
    </source>
</evidence>
<evidence type="ECO:0000313" key="7">
    <source>
        <dbReference type="EMBL" id="SER07370.1"/>
    </source>
</evidence>
<gene>
    <name evidence="7" type="ORF">SAMN04488038_11553</name>
</gene>
<evidence type="ECO:0000313" key="8">
    <source>
        <dbReference type="Proteomes" id="UP000199233"/>
    </source>
</evidence>
<dbReference type="FunFam" id="3.90.76.10:FF:000001">
    <property type="entry name" value="Oligopeptide ABC transporter substrate-binding protein"/>
    <property type="match status" value="1"/>
</dbReference>
<dbReference type="CDD" id="cd08504">
    <property type="entry name" value="PBP2_OppA"/>
    <property type="match status" value="1"/>
</dbReference>
<dbReference type="PIRSF" id="PIRSF002741">
    <property type="entry name" value="MppA"/>
    <property type="match status" value="1"/>
</dbReference>
<evidence type="ECO:0000256" key="1">
    <source>
        <dbReference type="ARBA" id="ARBA00004196"/>
    </source>
</evidence>
<name>A0A1H9L7N6_9GAMM</name>
<dbReference type="Proteomes" id="UP000199233">
    <property type="component" value="Unassembled WGS sequence"/>
</dbReference>
<dbReference type="Gene3D" id="3.10.105.10">
    <property type="entry name" value="Dipeptide-binding Protein, Domain 3"/>
    <property type="match status" value="1"/>
</dbReference>
<dbReference type="Gene3D" id="3.90.76.10">
    <property type="entry name" value="Dipeptide-binding Protein, Domain 1"/>
    <property type="match status" value="1"/>
</dbReference>
<feature type="chain" id="PRO_5011669257" evidence="5">
    <location>
        <begin position="21"/>
        <end position="525"/>
    </location>
</feature>
<dbReference type="InterPro" id="IPR030678">
    <property type="entry name" value="Peptide/Ni-bd"/>
</dbReference>
<keyword evidence="3" id="KW-0813">Transport</keyword>
<reference evidence="7 8" key="1">
    <citation type="submission" date="2016-10" db="EMBL/GenBank/DDBJ databases">
        <authorList>
            <person name="de Groot N.N."/>
        </authorList>
    </citation>
    <scope>NUCLEOTIDE SEQUENCE [LARGE SCALE GENOMIC DNA]</scope>
    <source>
        <strain evidence="7 8">DSM 25927</strain>
    </source>
</reference>
<evidence type="ECO:0000256" key="4">
    <source>
        <dbReference type="ARBA" id="ARBA00022729"/>
    </source>
</evidence>
<dbReference type="PANTHER" id="PTHR30290">
    <property type="entry name" value="PERIPLASMIC BINDING COMPONENT OF ABC TRANSPORTER"/>
    <property type="match status" value="1"/>
</dbReference>
<dbReference type="STRING" id="489703.SAMN04488038_11553"/>
<dbReference type="GO" id="GO:1904680">
    <property type="term" value="F:peptide transmembrane transporter activity"/>
    <property type="evidence" value="ECO:0007669"/>
    <property type="project" value="TreeGrafter"/>
</dbReference>
<organism evidence="7 8">
    <name type="scientific">Solimonas aquatica</name>
    <dbReference type="NCBI Taxonomy" id="489703"/>
    <lineage>
        <taxon>Bacteria</taxon>
        <taxon>Pseudomonadati</taxon>
        <taxon>Pseudomonadota</taxon>
        <taxon>Gammaproteobacteria</taxon>
        <taxon>Nevskiales</taxon>
        <taxon>Nevskiaceae</taxon>
        <taxon>Solimonas</taxon>
    </lineage>
</organism>
<comment type="similarity">
    <text evidence="2">Belongs to the bacterial solute-binding protein 5 family.</text>
</comment>
<sequence length="525" mass="58430">MSWRLAAVLALLMLSGIVCAASENRLRIGNNAEPESLDPQRASSVSALNIIRDLDEGLVQLDAQGQPQPAAAQSWQRDASGLVYTFTLRPSARWSDGSALQAQDFVAALRRAVDPRNGAPFAQLLSPIAQAEAIMAGHATPESLGVAALDAQQLRITLARPTPQFLALLAHPVSFPLHGPSWQRYGAGFARAGRMLSNGAYQLRDWVVHDRIELVRNPHYWNAGTVRIAQVSYYAIDDVDAELKRYLAGELDITAQIPLVQAPQLRRERGAELRLAPYLGTYYLGLNVRRAPLDDPRLRRALSLAIDRKLIVDKVMNGLAAPAASWVPPGTADYSPQTPDWAQWPRAQQLAEARRLYREAGYTSEHPLHIELRYNQHDDHRRIAIVVAAMWKQWLGVQTQLLGEENKVFLANRRAGHITQVFRASWIADDQDAAGFLQVLASGNGRNDTGFADAAYDALLAQAAAQGEAPSRRARLEEAERYLLAQQPLIPLYFYLSKHLLSPRVQNWQDHVLDYHYSKDLWLAP</sequence>
<dbReference type="InterPro" id="IPR039424">
    <property type="entry name" value="SBP_5"/>
</dbReference>
<dbReference type="GO" id="GO:0043190">
    <property type="term" value="C:ATP-binding cassette (ABC) transporter complex"/>
    <property type="evidence" value="ECO:0007669"/>
    <property type="project" value="InterPro"/>
</dbReference>
<accession>A0A1H9L7N6</accession>
<feature type="signal peptide" evidence="5">
    <location>
        <begin position="1"/>
        <end position="20"/>
    </location>
</feature>
<dbReference type="GO" id="GO:0030288">
    <property type="term" value="C:outer membrane-bounded periplasmic space"/>
    <property type="evidence" value="ECO:0007669"/>
    <property type="project" value="UniProtKB-ARBA"/>
</dbReference>
<dbReference type="InterPro" id="IPR000914">
    <property type="entry name" value="SBP_5_dom"/>
</dbReference>
<dbReference type="GO" id="GO:0015833">
    <property type="term" value="P:peptide transport"/>
    <property type="evidence" value="ECO:0007669"/>
    <property type="project" value="TreeGrafter"/>
</dbReference>
<dbReference type="SUPFAM" id="SSF53850">
    <property type="entry name" value="Periplasmic binding protein-like II"/>
    <property type="match status" value="1"/>
</dbReference>
<protein>
    <submittedName>
        <fullName evidence="7">Oligopeptide transport system substrate-binding protein</fullName>
    </submittedName>
</protein>
<keyword evidence="8" id="KW-1185">Reference proteome</keyword>
<comment type="subcellular location">
    <subcellularLocation>
        <location evidence="1">Cell envelope</location>
    </subcellularLocation>
</comment>
<proteinExistence type="inferred from homology"/>
<evidence type="ECO:0000256" key="5">
    <source>
        <dbReference type="SAM" id="SignalP"/>
    </source>
</evidence>
<feature type="domain" description="Solute-binding protein family 5" evidence="6">
    <location>
        <begin position="66"/>
        <end position="447"/>
    </location>
</feature>
<evidence type="ECO:0000259" key="6">
    <source>
        <dbReference type="Pfam" id="PF00496"/>
    </source>
</evidence>
<evidence type="ECO:0000256" key="3">
    <source>
        <dbReference type="ARBA" id="ARBA00022448"/>
    </source>
</evidence>
<dbReference type="RefSeq" id="WP_177189054.1">
    <property type="nucleotide sequence ID" value="NZ_FOFS01000015.1"/>
</dbReference>
<dbReference type="Pfam" id="PF00496">
    <property type="entry name" value="SBP_bac_5"/>
    <property type="match status" value="1"/>
</dbReference>
<dbReference type="EMBL" id="FOFS01000015">
    <property type="protein sequence ID" value="SER07370.1"/>
    <property type="molecule type" value="Genomic_DNA"/>
</dbReference>